<evidence type="ECO:0000313" key="3">
    <source>
        <dbReference type="Proteomes" id="UP000078084"/>
    </source>
</evidence>
<dbReference type="Proteomes" id="UP000078084">
    <property type="component" value="Unassembled WGS sequence"/>
</dbReference>
<keyword evidence="3" id="KW-1185">Reference proteome</keyword>
<evidence type="ECO:0000259" key="1">
    <source>
        <dbReference type="Pfam" id="PF00149"/>
    </source>
</evidence>
<dbReference type="GO" id="GO:0110154">
    <property type="term" value="P:RNA decapping"/>
    <property type="evidence" value="ECO:0007669"/>
    <property type="project" value="TreeGrafter"/>
</dbReference>
<dbReference type="RefSeq" id="WP_068368793.1">
    <property type="nucleotide sequence ID" value="NZ_LBNE01000002.1"/>
</dbReference>
<sequence length="227" mass="26040">MHDTLRLHRFDLNTKGRDFAVGDIHGYFSKLDAALRKVRFSPVHDRLFAVGDLVDRGPESALVLEWLAQPWFHSVCGNHDLMTWRRALDDPLPDIDHAEHGGQWLDSLDELMRQRIAQSLRELPLAIEVDTANGPVGIIHADFPYDDWRAVYERQFSAEDEDTCLWSIDRYRTGYKQPVRSVRAIVHGHMTVSKMAQLGNVYFIDTGGWRDDGKFTLLNLQTLKAVS</sequence>
<protein>
    <submittedName>
        <fullName evidence="2">Metallophosphoesterase</fullName>
    </submittedName>
</protein>
<dbReference type="SUPFAM" id="SSF56300">
    <property type="entry name" value="Metallo-dependent phosphatases"/>
    <property type="match status" value="1"/>
</dbReference>
<dbReference type="Gene3D" id="3.60.21.10">
    <property type="match status" value="1"/>
</dbReference>
<dbReference type="GO" id="GO:0008803">
    <property type="term" value="F:bis(5'-nucleosyl)-tetraphosphatase (symmetrical) activity"/>
    <property type="evidence" value="ECO:0007669"/>
    <property type="project" value="TreeGrafter"/>
</dbReference>
<dbReference type="Pfam" id="PF00149">
    <property type="entry name" value="Metallophos"/>
    <property type="match status" value="1"/>
</dbReference>
<gene>
    <name evidence="2" type="ORF">AAV32_05905</name>
</gene>
<name>A0A171KUJ7_9BURK</name>
<organism evidence="2 3">
    <name type="scientific">Kerstersia gyiorum</name>
    <dbReference type="NCBI Taxonomy" id="206506"/>
    <lineage>
        <taxon>Bacteria</taxon>
        <taxon>Pseudomonadati</taxon>
        <taxon>Pseudomonadota</taxon>
        <taxon>Betaproteobacteria</taxon>
        <taxon>Burkholderiales</taxon>
        <taxon>Alcaligenaceae</taxon>
        <taxon>Kerstersia</taxon>
    </lineage>
</organism>
<dbReference type="PATRIC" id="fig|206506.3.peg.1263"/>
<dbReference type="PANTHER" id="PTHR42850">
    <property type="entry name" value="METALLOPHOSPHOESTERASE"/>
    <property type="match status" value="1"/>
</dbReference>
<dbReference type="InterPro" id="IPR029052">
    <property type="entry name" value="Metallo-depent_PP-like"/>
</dbReference>
<reference evidence="2 3" key="1">
    <citation type="submission" date="2015-04" db="EMBL/GenBank/DDBJ databases">
        <title>Genome sequence of Kerstersia gyiorum CG1.</title>
        <authorList>
            <person name="Greninger A.L."/>
            <person name="Kozyreva V."/>
            <person name="Chaturvedi V."/>
        </authorList>
    </citation>
    <scope>NUCLEOTIDE SEQUENCE [LARGE SCALE GENOMIC DNA]</scope>
    <source>
        <strain evidence="2 3">CG1</strain>
    </source>
</reference>
<dbReference type="STRING" id="206506.AAV32_05905"/>
<comment type="caution">
    <text evidence="2">The sequence shown here is derived from an EMBL/GenBank/DDBJ whole genome shotgun (WGS) entry which is preliminary data.</text>
</comment>
<dbReference type="EMBL" id="LBNE01000002">
    <property type="protein sequence ID" value="KKO72564.1"/>
    <property type="molecule type" value="Genomic_DNA"/>
</dbReference>
<accession>A0A171KUJ7</accession>
<dbReference type="InterPro" id="IPR004843">
    <property type="entry name" value="Calcineurin-like_PHP"/>
</dbReference>
<evidence type="ECO:0000313" key="2">
    <source>
        <dbReference type="EMBL" id="KKO72564.1"/>
    </source>
</evidence>
<dbReference type="PANTHER" id="PTHR42850:SF4">
    <property type="entry name" value="ZINC-DEPENDENT ENDOPOLYPHOSPHATASE"/>
    <property type="match status" value="1"/>
</dbReference>
<proteinExistence type="predicted"/>
<dbReference type="GO" id="GO:0016791">
    <property type="term" value="F:phosphatase activity"/>
    <property type="evidence" value="ECO:0007669"/>
    <property type="project" value="TreeGrafter"/>
</dbReference>
<dbReference type="AlphaFoldDB" id="A0A171KUJ7"/>
<dbReference type="InterPro" id="IPR050126">
    <property type="entry name" value="Ap4A_hydrolase"/>
</dbReference>
<feature type="domain" description="Calcineurin-like phosphoesterase" evidence="1">
    <location>
        <begin position="20"/>
        <end position="190"/>
    </location>
</feature>
<dbReference type="GO" id="GO:0005737">
    <property type="term" value="C:cytoplasm"/>
    <property type="evidence" value="ECO:0007669"/>
    <property type="project" value="TreeGrafter"/>
</dbReference>